<evidence type="ECO:0000313" key="1">
    <source>
        <dbReference type="EMBL" id="GIY19737.1"/>
    </source>
</evidence>
<name>A0AAV4RHX6_CAEEX</name>
<evidence type="ECO:0000313" key="2">
    <source>
        <dbReference type="Proteomes" id="UP001054945"/>
    </source>
</evidence>
<reference evidence="1 2" key="1">
    <citation type="submission" date="2021-06" db="EMBL/GenBank/DDBJ databases">
        <title>Caerostris extrusa draft genome.</title>
        <authorList>
            <person name="Kono N."/>
            <person name="Arakawa K."/>
        </authorList>
    </citation>
    <scope>NUCLEOTIDE SEQUENCE [LARGE SCALE GENOMIC DNA]</scope>
</reference>
<sequence>MFQGLLKEPSKQAPIVSSPLTTYVTFRKKDGHGDKISDFRCPLEVFRQKLLWQSLSMQRVDIRSLGLIVLSMASSEKSSQTSDVLLRPDCSFNGLQRKSSQTSDVLLRYSGKLLWQSLSMLRIATKSLGLIVLSMASSEKFSDFKCSLEVFCQKLLWQSLSMLRMKIKSVSLNVL</sequence>
<comment type="caution">
    <text evidence="1">The sequence shown here is derived from an EMBL/GenBank/DDBJ whole genome shotgun (WGS) entry which is preliminary data.</text>
</comment>
<dbReference type="Proteomes" id="UP001054945">
    <property type="component" value="Unassembled WGS sequence"/>
</dbReference>
<proteinExistence type="predicted"/>
<dbReference type="EMBL" id="BPLR01007788">
    <property type="protein sequence ID" value="GIY19737.1"/>
    <property type="molecule type" value="Genomic_DNA"/>
</dbReference>
<keyword evidence="2" id="KW-1185">Reference proteome</keyword>
<protein>
    <submittedName>
        <fullName evidence="1">Uncharacterized protein</fullName>
    </submittedName>
</protein>
<accession>A0AAV4RHX6</accession>
<organism evidence="1 2">
    <name type="scientific">Caerostris extrusa</name>
    <name type="common">Bark spider</name>
    <name type="synonym">Caerostris bankana</name>
    <dbReference type="NCBI Taxonomy" id="172846"/>
    <lineage>
        <taxon>Eukaryota</taxon>
        <taxon>Metazoa</taxon>
        <taxon>Ecdysozoa</taxon>
        <taxon>Arthropoda</taxon>
        <taxon>Chelicerata</taxon>
        <taxon>Arachnida</taxon>
        <taxon>Araneae</taxon>
        <taxon>Araneomorphae</taxon>
        <taxon>Entelegynae</taxon>
        <taxon>Araneoidea</taxon>
        <taxon>Araneidae</taxon>
        <taxon>Caerostris</taxon>
    </lineage>
</organism>
<dbReference type="AlphaFoldDB" id="A0AAV4RHX6"/>
<gene>
    <name evidence="1" type="ORF">CEXT_283481</name>
</gene>